<feature type="transmembrane region" description="Helical" evidence="6">
    <location>
        <begin position="40"/>
        <end position="60"/>
    </location>
</feature>
<dbReference type="Gene3D" id="1.20.1250.20">
    <property type="entry name" value="MFS general substrate transporter like domains"/>
    <property type="match status" value="1"/>
</dbReference>
<dbReference type="Pfam" id="PF07690">
    <property type="entry name" value="MFS_1"/>
    <property type="match status" value="1"/>
</dbReference>
<accession>A0ABY4CTK5</accession>
<evidence type="ECO:0000313" key="8">
    <source>
        <dbReference type="EMBL" id="UOF92752.1"/>
    </source>
</evidence>
<keyword evidence="3 6" id="KW-0812">Transmembrane</keyword>
<dbReference type="PROSITE" id="PS50850">
    <property type="entry name" value="MFS"/>
    <property type="match status" value="1"/>
</dbReference>
<feature type="transmembrane region" description="Helical" evidence="6">
    <location>
        <begin position="113"/>
        <end position="130"/>
    </location>
</feature>
<dbReference type="PANTHER" id="PTHR11662">
    <property type="entry name" value="SOLUTE CARRIER FAMILY 17"/>
    <property type="match status" value="1"/>
</dbReference>
<evidence type="ECO:0000256" key="2">
    <source>
        <dbReference type="ARBA" id="ARBA00022448"/>
    </source>
</evidence>
<dbReference type="EMBL" id="CP089291">
    <property type="protein sequence ID" value="UOF92752.1"/>
    <property type="molecule type" value="Genomic_DNA"/>
</dbReference>
<feature type="transmembrane region" description="Helical" evidence="6">
    <location>
        <begin position="136"/>
        <end position="157"/>
    </location>
</feature>
<organism evidence="8 9">
    <name type="scientific">Fodinisporobacter ferrooxydans</name>
    <dbReference type="NCBI Taxonomy" id="2901836"/>
    <lineage>
        <taxon>Bacteria</taxon>
        <taxon>Bacillati</taxon>
        <taxon>Bacillota</taxon>
        <taxon>Bacilli</taxon>
        <taxon>Bacillales</taxon>
        <taxon>Alicyclobacillaceae</taxon>
        <taxon>Fodinisporobacter</taxon>
    </lineage>
</organism>
<feature type="transmembrane region" description="Helical" evidence="6">
    <location>
        <begin position="199"/>
        <end position="220"/>
    </location>
</feature>
<feature type="domain" description="Major facilitator superfamily (MFS) profile" evidence="7">
    <location>
        <begin position="1"/>
        <end position="225"/>
    </location>
</feature>
<dbReference type="SUPFAM" id="SSF103473">
    <property type="entry name" value="MFS general substrate transporter"/>
    <property type="match status" value="1"/>
</dbReference>
<name>A0ABY4CTK5_9BACL</name>
<gene>
    <name evidence="8" type="ORF">LSG31_02580</name>
</gene>
<dbReference type="InterPro" id="IPR036259">
    <property type="entry name" value="MFS_trans_sf"/>
</dbReference>
<protein>
    <submittedName>
        <fullName evidence="8">MFS transporter</fullName>
    </submittedName>
</protein>
<sequence length="231" mass="24974">MNQAEMEYIRQGGGLAETAGTVKTLNLAHLRHLFNHRQLWGIYIGQFANTSTLFFFLTWFPTYLVSAKHMQFLKAGFLGSIPYIAAFLGVIFSGYLSDRMLRRGFSTGASRKTPIITGLLLACAIILANYTTSTSMIITIMSVAFFAQGMSAISWTLVSDIAPSELVGLAGGVFNFMGNLAGIVTPLVVGIIVNATHSFSGALVFISVVALIGALSYIFIAGKIQRIEINE</sequence>
<dbReference type="InterPro" id="IPR011701">
    <property type="entry name" value="MFS"/>
</dbReference>
<dbReference type="Proteomes" id="UP000830167">
    <property type="component" value="Chromosome"/>
</dbReference>
<keyword evidence="2" id="KW-0813">Transport</keyword>
<proteinExistence type="predicted"/>
<feature type="transmembrane region" description="Helical" evidence="6">
    <location>
        <begin position="72"/>
        <end position="92"/>
    </location>
</feature>
<keyword evidence="5 6" id="KW-0472">Membrane</keyword>
<feature type="transmembrane region" description="Helical" evidence="6">
    <location>
        <begin position="169"/>
        <end position="193"/>
    </location>
</feature>
<evidence type="ECO:0000256" key="6">
    <source>
        <dbReference type="SAM" id="Phobius"/>
    </source>
</evidence>
<dbReference type="InterPro" id="IPR050382">
    <property type="entry name" value="MFS_Na/Anion_cotransporter"/>
</dbReference>
<comment type="subcellular location">
    <subcellularLocation>
        <location evidence="1">Cell membrane</location>
        <topology evidence="1">Multi-pass membrane protein</topology>
    </subcellularLocation>
</comment>
<keyword evidence="9" id="KW-1185">Reference proteome</keyword>
<evidence type="ECO:0000256" key="3">
    <source>
        <dbReference type="ARBA" id="ARBA00022692"/>
    </source>
</evidence>
<evidence type="ECO:0000259" key="7">
    <source>
        <dbReference type="PROSITE" id="PS50850"/>
    </source>
</evidence>
<evidence type="ECO:0000256" key="5">
    <source>
        <dbReference type="ARBA" id="ARBA00023136"/>
    </source>
</evidence>
<evidence type="ECO:0000256" key="4">
    <source>
        <dbReference type="ARBA" id="ARBA00022989"/>
    </source>
</evidence>
<keyword evidence="4 6" id="KW-1133">Transmembrane helix</keyword>
<evidence type="ECO:0000256" key="1">
    <source>
        <dbReference type="ARBA" id="ARBA00004651"/>
    </source>
</evidence>
<dbReference type="InterPro" id="IPR020846">
    <property type="entry name" value="MFS_dom"/>
</dbReference>
<dbReference type="PANTHER" id="PTHR11662:SF333">
    <property type="entry name" value="D-GALACTONATE TRANSPORTER"/>
    <property type="match status" value="1"/>
</dbReference>
<evidence type="ECO:0000313" key="9">
    <source>
        <dbReference type="Proteomes" id="UP000830167"/>
    </source>
</evidence>
<reference evidence="8" key="1">
    <citation type="submission" date="2021-12" db="EMBL/GenBank/DDBJ databases">
        <title>Alicyclobacillaceae gen. nov., sp. nov., isolated from chalcocite enrichment system.</title>
        <authorList>
            <person name="Jiang Z."/>
        </authorList>
    </citation>
    <scope>NUCLEOTIDE SEQUENCE</scope>
    <source>
        <strain evidence="8">MYW30-H2</strain>
    </source>
</reference>